<dbReference type="EMBL" id="BPLQ01002290">
    <property type="protein sequence ID" value="GIX91083.1"/>
    <property type="molecule type" value="Genomic_DNA"/>
</dbReference>
<evidence type="ECO:0000313" key="1">
    <source>
        <dbReference type="EMBL" id="GIX91083.1"/>
    </source>
</evidence>
<comment type="caution">
    <text evidence="1">The sequence shown here is derived from an EMBL/GenBank/DDBJ whole genome shotgun (WGS) entry which is preliminary data.</text>
</comment>
<dbReference type="AlphaFoldDB" id="A0AAV4P4X5"/>
<keyword evidence="3" id="KW-1185">Reference proteome</keyword>
<proteinExistence type="predicted"/>
<sequence>MHDSIALLLKKEESQHMTTVTVLFCNNWCTIRKNIADYLKHSDQGLLAYSKDYWHTTIDLGTIAIQPPTAIRWTIAIQPDHYHTMDYYYETGLLLYDGLLS</sequence>
<reference evidence="1 3" key="1">
    <citation type="submission" date="2021-06" db="EMBL/GenBank/DDBJ databases">
        <title>Caerostris darwini draft genome.</title>
        <authorList>
            <person name="Kono N."/>
            <person name="Arakawa K."/>
        </authorList>
    </citation>
    <scope>NUCLEOTIDE SEQUENCE [LARGE SCALE GENOMIC DNA]</scope>
</reference>
<dbReference type="EMBL" id="BPLQ01006460">
    <property type="protein sequence ID" value="GIY22581.1"/>
    <property type="molecule type" value="Genomic_DNA"/>
</dbReference>
<evidence type="ECO:0000313" key="3">
    <source>
        <dbReference type="Proteomes" id="UP001054837"/>
    </source>
</evidence>
<accession>A0AAV4P4X5</accession>
<name>A0AAV4P4X5_9ARAC</name>
<protein>
    <submittedName>
        <fullName evidence="1">Uncharacterized protein</fullName>
    </submittedName>
</protein>
<organism evidence="1 3">
    <name type="scientific">Caerostris darwini</name>
    <dbReference type="NCBI Taxonomy" id="1538125"/>
    <lineage>
        <taxon>Eukaryota</taxon>
        <taxon>Metazoa</taxon>
        <taxon>Ecdysozoa</taxon>
        <taxon>Arthropoda</taxon>
        <taxon>Chelicerata</taxon>
        <taxon>Arachnida</taxon>
        <taxon>Araneae</taxon>
        <taxon>Araneomorphae</taxon>
        <taxon>Entelegynae</taxon>
        <taxon>Araneoidea</taxon>
        <taxon>Araneidae</taxon>
        <taxon>Caerostris</taxon>
    </lineage>
</organism>
<dbReference type="Proteomes" id="UP001054837">
    <property type="component" value="Unassembled WGS sequence"/>
</dbReference>
<evidence type="ECO:0000313" key="2">
    <source>
        <dbReference type="EMBL" id="GIY22581.1"/>
    </source>
</evidence>
<gene>
    <name evidence="2" type="ORF">CDAR_270121</name>
    <name evidence="1" type="ORF">CDAR_571741</name>
</gene>